<dbReference type="AlphaFoldDB" id="D3BCF3"/>
<dbReference type="GeneID" id="31361661"/>
<dbReference type="InterPro" id="IPR051251">
    <property type="entry name" value="STK_FNIP-Repeat"/>
</dbReference>
<keyword evidence="2" id="KW-1185">Reference proteome</keyword>
<organism evidence="1 2">
    <name type="scientific">Heterostelium pallidum (strain ATCC 26659 / Pp 5 / PN500)</name>
    <name type="common">Cellular slime mold</name>
    <name type="synonym">Polysphondylium pallidum</name>
    <dbReference type="NCBI Taxonomy" id="670386"/>
    <lineage>
        <taxon>Eukaryota</taxon>
        <taxon>Amoebozoa</taxon>
        <taxon>Evosea</taxon>
        <taxon>Eumycetozoa</taxon>
        <taxon>Dictyostelia</taxon>
        <taxon>Acytosteliales</taxon>
        <taxon>Acytosteliaceae</taxon>
        <taxon>Heterostelium</taxon>
    </lineage>
</organism>
<name>D3BCF3_HETP5</name>
<gene>
    <name evidence="1" type="ORF">PPL_06178</name>
</gene>
<dbReference type="InParanoid" id="D3BCF3"/>
<dbReference type="RefSeq" id="XP_020433061.1">
    <property type="nucleotide sequence ID" value="XM_020577041.1"/>
</dbReference>
<dbReference type="EMBL" id="ADBJ01000027">
    <property type="protein sequence ID" value="EFA80943.1"/>
    <property type="molecule type" value="Genomic_DNA"/>
</dbReference>
<evidence type="ECO:0000313" key="2">
    <source>
        <dbReference type="Proteomes" id="UP000001396"/>
    </source>
</evidence>
<proteinExistence type="predicted"/>
<dbReference type="SUPFAM" id="SSF52058">
    <property type="entry name" value="L domain-like"/>
    <property type="match status" value="1"/>
</dbReference>
<reference evidence="1 2" key="1">
    <citation type="journal article" date="2011" name="Genome Res.">
        <title>Phylogeny-wide analysis of social amoeba genomes highlights ancient origins for complex intercellular communication.</title>
        <authorList>
            <person name="Heidel A.J."/>
            <person name="Lawal H.M."/>
            <person name="Felder M."/>
            <person name="Schilde C."/>
            <person name="Helps N.R."/>
            <person name="Tunggal B."/>
            <person name="Rivero F."/>
            <person name="John U."/>
            <person name="Schleicher M."/>
            <person name="Eichinger L."/>
            <person name="Platzer M."/>
            <person name="Noegel A.A."/>
            <person name="Schaap P."/>
            <person name="Gloeckner G."/>
        </authorList>
    </citation>
    <scope>NUCLEOTIDE SEQUENCE [LARGE SCALE GENOMIC DNA]</scope>
    <source>
        <strain evidence="2">ATCC 26659 / Pp 5 / PN500</strain>
    </source>
</reference>
<evidence type="ECO:0008006" key="3">
    <source>
        <dbReference type="Google" id="ProtNLM"/>
    </source>
</evidence>
<sequence length="438" mass="51084">MNKDNNSLNLAVNLPHILLYKIINYLDCNLDRITFSLVYEQNINDILIPENVSQLIFENTLNQSMTSKFYERLANSNVRTIEFRGEVDFKFEKIPSNIKEIIIEDNFPFKCLPDNLETISFGNYEYDETEVRNGTTFIRTSLLPKNLKEAEFRSYPRELQLDTFPQNLETLRFEYISDCELDNLNELIVFPTSIKEISMKLNWLPNIKPLKSIQTMYLYLNYNDIGIIQPGDIPQSVTELHLSVQENIPLESQSLSLTKEILPSRLKKLEFLEGPYKMADDLLSQMTQLKYLRLNVFENRQLPTNFIPATVKELHLQLANDIPLSVVTIPPSVESLYIENYSLSINEEIASHIPPTVKRLYFNNGFLLNNDIQSIPNTISLLTMTTFHSRKKVQLKRLDNENYILLKINDYYSNDKQIECGFINYTQINQSLQQSQLF</sequence>
<dbReference type="PANTHER" id="PTHR32134:SF92">
    <property type="entry name" value="FNIP REPEAT-CONTAINING PROTEIN"/>
    <property type="match status" value="1"/>
</dbReference>
<dbReference type="Proteomes" id="UP000001396">
    <property type="component" value="Unassembled WGS sequence"/>
</dbReference>
<evidence type="ECO:0000313" key="1">
    <source>
        <dbReference type="EMBL" id="EFA80943.1"/>
    </source>
</evidence>
<dbReference type="PANTHER" id="PTHR32134">
    <property type="entry name" value="FNIP REPEAT-CONTAINING PROTEIN"/>
    <property type="match status" value="1"/>
</dbReference>
<dbReference type="FunCoup" id="D3BCF3">
    <property type="interactions" value="933"/>
</dbReference>
<protein>
    <recommendedName>
        <fullName evidence="3">FNIP repeat-containing protein</fullName>
    </recommendedName>
</protein>
<comment type="caution">
    <text evidence="1">The sequence shown here is derived from an EMBL/GenBank/DDBJ whole genome shotgun (WGS) entry which is preliminary data.</text>
</comment>
<accession>D3BCF3</accession>